<gene>
    <name evidence="5" type="ORF">BN9_070360</name>
</gene>
<evidence type="ECO:0000259" key="4">
    <source>
        <dbReference type="Pfam" id="PF21773"/>
    </source>
</evidence>
<dbReference type="Pfam" id="PF21773">
    <property type="entry name" value="ODAD1_CC"/>
    <property type="match status" value="1"/>
</dbReference>
<name>A0A024GGT8_9STRA</name>
<dbReference type="InterPro" id="IPR051876">
    <property type="entry name" value="ODA-DC/CCD"/>
</dbReference>
<evidence type="ECO:0000256" key="2">
    <source>
        <dbReference type="SAM" id="Coils"/>
    </source>
</evidence>
<comment type="caution">
    <text evidence="5">The sequence shown here is derived from an EMBL/GenBank/DDBJ whole genome shotgun (WGS) entry which is preliminary data.</text>
</comment>
<dbReference type="AlphaFoldDB" id="A0A024GGT8"/>
<organism evidence="5 6">
    <name type="scientific">Albugo candida</name>
    <dbReference type="NCBI Taxonomy" id="65357"/>
    <lineage>
        <taxon>Eukaryota</taxon>
        <taxon>Sar</taxon>
        <taxon>Stramenopiles</taxon>
        <taxon>Oomycota</taxon>
        <taxon>Peronosporomycetes</taxon>
        <taxon>Albuginales</taxon>
        <taxon>Albuginaceae</taxon>
        <taxon>Albugo</taxon>
    </lineage>
</organism>
<evidence type="ECO:0000256" key="3">
    <source>
        <dbReference type="SAM" id="MobiDB-lite"/>
    </source>
</evidence>
<evidence type="ECO:0000313" key="5">
    <source>
        <dbReference type="EMBL" id="CCI46107.1"/>
    </source>
</evidence>
<keyword evidence="6" id="KW-1185">Reference proteome</keyword>
<dbReference type="Proteomes" id="UP000053237">
    <property type="component" value="Unassembled WGS sequence"/>
</dbReference>
<dbReference type="InParanoid" id="A0A024GGT8"/>
<keyword evidence="1 2" id="KW-0175">Coiled coil</keyword>
<feature type="region of interest" description="Disordered" evidence="3">
    <location>
        <begin position="66"/>
        <end position="88"/>
    </location>
</feature>
<evidence type="ECO:0000313" key="6">
    <source>
        <dbReference type="Proteomes" id="UP000053237"/>
    </source>
</evidence>
<sequence>MRSVTDTTTVSNGVQLKQLQREYRNMEMNRKVYADQVNRVVKRQQNTIDKLRKENGLLKEEVNLSTRQENGSSLHQQQEQSAKARDQIRRLQKKIGSEQQKFDKVSKLVESMRHQVLYQKKNMGGVHAPKDNQELVQKQIRILENRLHTSQSKFNRTLAQNKIYRDEIDDLRRERLIFDDIYRKIEKEHADKKKQMTETIEWSNQAYQQRDDFHRQIRELQEKNRQEMEAHRKAMAESQHRIDEIIGTGRTDPTSSISSTYKERVAGCRTIETNVIGREYERRKEDPAVDVHSNQLWENCEEAMRKIQAATGFSDPNKLVDTFLSRENRNFSLFNHVNEQHDEIERMQQVYENSRERELALDDECCGDGQHQGQRCNDKDILMRKSANSNDTDIDHRRLMQSYEAKCLLTRKIISAVRFHVQTLYTKIGCNTKTPSECYDMIMTEGNIIQSLATIEEHADRILQEYAAVVQDGKSSMVSQISKGSGQIVQSQNSIIHGKHEPKLSLLMQHAMRMGVLIASDQDHMQIGFADLQHSSDEDSVSNQKASDEQIRGSIGHRNFHIHKSEQE</sequence>
<dbReference type="EMBL" id="CAIX01000117">
    <property type="protein sequence ID" value="CCI46107.1"/>
    <property type="molecule type" value="Genomic_DNA"/>
</dbReference>
<feature type="region of interest" description="Disordered" evidence="3">
    <location>
        <begin position="534"/>
        <end position="568"/>
    </location>
</feature>
<protein>
    <recommendedName>
        <fullName evidence="4">ODAD1 central coiled coil region domain-containing protein</fullName>
    </recommendedName>
</protein>
<proteinExistence type="predicted"/>
<dbReference type="InterPro" id="IPR049258">
    <property type="entry name" value="ODAD1_CC"/>
</dbReference>
<evidence type="ECO:0000256" key="1">
    <source>
        <dbReference type="ARBA" id="ARBA00023054"/>
    </source>
</evidence>
<feature type="compositionally biased region" description="Polar residues" evidence="3">
    <location>
        <begin position="66"/>
        <end position="81"/>
    </location>
</feature>
<dbReference type="PANTHER" id="PTHR21694">
    <property type="entry name" value="COILED-COIL DOMAIN-CONTAINING PROTEIN 63"/>
    <property type="match status" value="1"/>
</dbReference>
<dbReference type="PANTHER" id="PTHR21694:SF18">
    <property type="entry name" value="COILED-COIL DOMAIN-CONTAINING PROTEIN 63"/>
    <property type="match status" value="1"/>
</dbReference>
<reference evidence="5 6" key="1">
    <citation type="submission" date="2012-05" db="EMBL/GenBank/DDBJ databases">
        <title>Recombination and specialization in a pathogen metapopulation.</title>
        <authorList>
            <person name="Gardiner A."/>
            <person name="Kemen E."/>
            <person name="Schultz-Larsen T."/>
            <person name="MacLean D."/>
            <person name="Van Oosterhout C."/>
            <person name="Jones J.D.G."/>
        </authorList>
    </citation>
    <scope>NUCLEOTIDE SEQUENCE [LARGE SCALE GENOMIC DNA]</scope>
    <source>
        <strain evidence="5 6">Ac Nc2</strain>
    </source>
</reference>
<dbReference type="STRING" id="65357.A0A024GGT8"/>
<accession>A0A024GGT8</accession>
<feature type="coiled-coil region" evidence="2">
    <location>
        <begin position="203"/>
        <end position="237"/>
    </location>
</feature>
<dbReference type="OrthoDB" id="6766775at2759"/>
<feature type="domain" description="ODAD1 central coiled coil region" evidence="4">
    <location>
        <begin position="137"/>
        <end position="434"/>
    </location>
</feature>